<reference evidence="1" key="1">
    <citation type="submission" date="2022-11" db="EMBL/GenBank/DDBJ databases">
        <title>Genome Sequence of Boeremia exigua.</title>
        <authorList>
            <person name="Buettner E."/>
        </authorList>
    </citation>
    <scope>NUCLEOTIDE SEQUENCE</scope>
    <source>
        <strain evidence="1">CU02</strain>
    </source>
</reference>
<sequence>MSESPAITVDGVTSLVQAQVPKSNKQQVNMGQLSYDERVCVKFLDKFKNSADPTWGFWVYGTYSRRQVDNNSHEAQEVADNARFQSVLERLYTYATDSLRYPHPVPYNQQLINALRLEPAAYLPGASLAEVFTHFRQHFVIFSQEEQELLDSELSRPKYGWCLVIDDEALQSIKAAPEPIGHSPPAGVHPSHLAFQAKNAFVILLSASYITMEKPIVLSARRNAGAWQTN</sequence>
<protein>
    <submittedName>
        <fullName evidence="1">Uncharacterized protein</fullName>
    </submittedName>
</protein>
<organism evidence="1 2">
    <name type="scientific">Boeremia exigua</name>
    <dbReference type="NCBI Taxonomy" id="749465"/>
    <lineage>
        <taxon>Eukaryota</taxon>
        <taxon>Fungi</taxon>
        <taxon>Dikarya</taxon>
        <taxon>Ascomycota</taxon>
        <taxon>Pezizomycotina</taxon>
        <taxon>Dothideomycetes</taxon>
        <taxon>Pleosporomycetidae</taxon>
        <taxon>Pleosporales</taxon>
        <taxon>Pleosporineae</taxon>
        <taxon>Didymellaceae</taxon>
        <taxon>Boeremia</taxon>
    </lineage>
</organism>
<dbReference type="Proteomes" id="UP001153331">
    <property type="component" value="Unassembled WGS sequence"/>
</dbReference>
<gene>
    <name evidence="1" type="ORF">OPT61_g2831</name>
</gene>
<evidence type="ECO:0000313" key="1">
    <source>
        <dbReference type="EMBL" id="KAJ8115544.1"/>
    </source>
</evidence>
<name>A0ACC2IK80_9PLEO</name>
<accession>A0ACC2IK80</accession>
<proteinExistence type="predicted"/>
<comment type="caution">
    <text evidence="1">The sequence shown here is derived from an EMBL/GenBank/DDBJ whole genome shotgun (WGS) entry which is preliminary data.</text>
</comment>
<keyword evidence="2" id="KW-1185">Reference proteome</keyword>
<evidence type="ECO:0000313" key="2">
    <source>
        <dbReference type="Proteomes" id="UP001153331"/>
    </source>
</evidence>
<dbReference type="EMBL" id="JAPHNI010000134">
    <property type="protein sequence ID" value="KAJ8115544.1"/>
    <property type="molecule type" value="Genomic_DNA"/>
</dbReference>